<dbReference type="InterPro" id="IPR003961">
    <property type="entry name" value="FN3_dom"/>
</dbReference>
<dbReference type="GeneID" id="20662209"/>
<reference evidence="4 5" key="1">
    <citation type="journal article" date="2006" name="Science">
        <title>Phytophthora genome sequences uncover evolutionary origins and mechanisms of pathogenesis.</title>
        <authorList>
            <person name="Tyler B.M."/>
            <person name="Tripathy S."/>
            <person name="Zhang X."/>
            <person name="Dehal P."/>
            <person name="Jiang R.H."/>
            <person name="Aerts A."/>
            <person name="Arredondo F.D."/>
            <person name="Baxter L."/>
            <person name="Bensasson D."/>
            <person name="Beynon J.L."/>
            <person name="Chapman J."/>
            <person name="Damasceno C.M."/>
            <person name="Dorrance A.E."/>
            <person name="Dou D."/>
            <person name="Dickerman A.W."/>
            <person name="Dubchak I.L."/>
            <person name="Garbelotto M."/>
            <person name="Gijzen M."/>
            <person name="Gordon S.G."/>
            <person name="Govers F."/>
            <person name="Grunwald N.J."/>
            <person name="Huang W."/>
            <person name="Ivors K.L."/>
            <person name="Jones R.W."/>
            <person name="Kamoun S."/>
            <person name="Krampis K."/>
            <person name="Lamour K.H."/>
            <person name="Lee M.K."/>
            <person name="McDonald W.H."/>
            <person name="Medina M."/>
            <person name="Meijer H.J."/>
            <person name="Nordberg E.K."/>
            <person name="Maclean D.J."/>
            <person name="Ospina-Giraldo M.D."/>
            <person name="Morris P.F."/>
            <person name="Phuntumart V."/>
            <person name="Putnam N.H."/>
            <person name="Rash S."/>
            <person name="Rose J.K."/>
            <person name="Sakihama Y."/>
            <person name="Salamov A.A."/>
            <person name="Savidor A."/>
            <person name="Scheuring C.F."/>
            <person name="Smith B.M."/>
            <person name="Sobral B.W."/>
            <person name="Terry A."/>
            <person name="Torto-Alalibo T.A."/>
            <person name="Win J."/>
            <person name="Xu Z."/>
            <person name="Zhang H."/>
            <person name="Grigoriev I.V."/>
            <person name="Rokhsar D.S."/>
            <person name="Boore J.L."/>
        </authorList>
    </citation>
    <scope>NUCLEOTIDE SEQUENCE [LARGE SCALE GENOMIC DNA]</scope>
    <source>
        <strain evidence="4 5">P6497</strain>
    </source>
</reference>
<dbReference type="CDD" id="cd00063">
    <property type="entry name" value="FN3"/>
    <property type="match status" value="1"/>
</dbReference>
<dbReference type="KEGG" id="psoj:PHYSODRAFT_536054"/>
<dbReference type="InterPro" id="IPR013783">
    <property type="entry name" value="Ig-like_fold"/>
</dbReference>
<dbReference type="SUPFAM" id="SSF49265">
    <property type="entry name" value="Fibronectin type III"/>
    <property type="match status" value="1"/>
</dbReference>
<accession>G5AIS0</accession>
<evidence type="ECO:0000259" key="3">
    <source>
        <dbReference type="PROSITE" id="PS50853"/>
    </source>
</evidence>
<dbReference type="PROSITE" id="PS50853">
    <property type="entry name" value="FN3"/>
    <property type="match status" value="1"/>
</dbReference>
<dbReference type="AlphaFoldDB" id="G5AIS0"/>
<dbReference type="CDD" id="cd00201">
    <property type="entry name" value="WW"/>
    <property type="match status" value="1"/>
</dbReference>
<dbReference type="RefSeq" id="XP_009539971.1">
    <property type="nucleotide sequence ID" value="XM_009541676.1"/>
</dbReference>
<dbReference type="EMBL" id="JH159178">
    <property type="protein sequence ID" value="EGZ04596.1"/>
    <property type="molecule type" value="Genomic_DNA"/>
</dbReference>
<dbReference type="OMA" id="YINTQTH"/>
<dbReference type="SUPFAM" id="SSF50494">
    <property type="entry name" value="Trypsin-like serine proteases"/>
    <property type="match status" value="1"/>
</dbReference>
<dbReference type="SUPFAM" id="SSF51045">
    <property type="entry name" value="WW domain"/>
    <property type="match status" value="1"/>
</dbReference>
<organism evidence="4 5">
    <name type="scientific">Phytophthora sojae (strain P6497)</name>
    <name type="common">Soybean stem and root rot agent</name>
    <name type="synonym">Phytophthora megasperma f. sp. glycines</name>
    <dbReference type="NCBI Taxonomy" id="1094619"/>
    <lineage>
        <taxon>Eukaryota</taxon>
        <taxon>Sar</taxon>
        <taxon>Stramenopiles</taxon>
        <taxon>Oomycota</taxon>
        <taxon>Peronosporomycetes</taxon>
        <taxon>Peronosporales</taxon>
        <taxon>Peronosporaceae</taxon>
        <taxon>Phytophthora</taxon>
    </lineage>
</organism>
<dbReference type="InterPro" id="IPR016024">
    <property type="entry name" value="ARM-type_fold"/>
</dbReference>
<dbReference type="InParanoid" id="G5AIS0"/>
<dbReference type="Gene3D" id="2.40.10.10">
    <property type="entry name" value="Trypsin-like serine proteases"/>
    <property type="match status" value="1"/>
</dbReference>
<dbReference type="SMR" id="G5AIS0"/>
<dbReference type="InterPro" id="IPR036020">
    <property type="entry name" value="WW_dom_sf"/>
</dbReference>
<keyword evidence="1" id="KW-0843">Virulence</keyword>
<dbReference type="PROSITE" id="PS50096">
    <property type="entry name" value="IQ"/>
    <property type="match status" value="2"/>
</dbReference>
<dbReference type="Gene3D" id="2.60.40.10">
    <property type="entry name" value="Immunoglobulins"/>
    <property type="match status" value="1"/>
</dbReference>
<dbReference type="Gene3D" id="2.20.70.10">
    <property type="match status" value="1"/>
</dbReference>
<evidence type="ECO:0000256" key="2">
    <source>
        <dbReference type="SAM" id="MobiDB-lite"/>
    </source>
</evidence>
<keyword evidence="5" id="KW-1185">Reference proteome</keyword>
<evidence type="ECO:0000313" key="4">
    <source>
        <dbReference type="EMBL" id="EGZ04596.1"/>
    </source>
</evidence>
<feature type="compositionally biased region" description="Gly residues" evidence="2">
    <location>
        <begin position="1"/>
        <end position="17"/>
    </location>
</feature>
<evidence type="ECO:0000313" key="5">
    <source>
        <dbReference type="Proteomes" id="UP000002640"/>
    </source>
</evidence>
<feature type="region of interest" description="Disordered" evidence="2">
    <location>
        <begin position="1"/>
        <end position="36"/>
    </location>
</feature>
<dbReference type="InterPro" id="IPR009003">
    <property type="entry name" value="Peptidase_S1_PA"/>
</dbReference>
<dbReference type="InterPro" id="IPR001202">
    <property type="entry name" value="WW_dom"/>
</dbReference>
<dbReference type="Gene3D" id="1.20.5.190">
    <property type="match status" value="1"/>
</dbReference>
<evidence type="ECO:0000256" key="1">
    <source>
        <dbReference type="ARBA" id="ARBA00023026"/>
    </source>
</evidence>
<dbReference type="InterPro" id="IPR036116">
    <property type="entry name" value="FN3_sf"/>
</dbReference>
<dbReference type="InterPro" id="IPR043504">
    <property type="entry name" value="Peptidase_S1_PA_chymotrypsin"/>
</dbReference>
<protein>
    <recommendedName>
        <fullName evidence="3">Fibronectin type-III domain-containing protein</fullName>
    </recommendedName>
</protein>
<dbReference type="Gene3D" id="1.25.10.10">
    <property type="entry name" value="Leucine-rich Repeat Variant"/>
    <property type="match status" value="1"/>
</dbReference>
<name>G5AIS0_PHYSP</name>
<proteinExistence type="predicted"/>
<dbReference type="Proteomes" id="UP000002640">
    <property type="component" value="Unassembled WGS sequence"/>
</dbReference>
<sequence>MRGAGRRGGGGGGGRAGGHARRKTGADSSSDPKTSLVDEWRAHEEDCAARVLQNQLRAYLSRQRIARLLMSVYEKHYDPIRKQHFYVNTLTNVSTWEKPLLLVRFLPGDHNISRGRVELAPKEASQRIQRVVRAFLAKKTIRQLVRENYMKLFDQESRVFYYLNTRTGERSEQKPPFFRQRPNTAGAISKRATSSKNDDDDLEIEPFYFRKAVCKISSEGNPYGSGVIGRFCGILCVLADGKTLADENCARSARVICNYADERVAFPVMLSADTFFAGIKMPEDSASRLQALDGVTQPHPQSPKKKNRKPQFDFALCALNEDQFLIAAGSNIQPLRFEVNDRKLGCGEAESLRLGDHLEVVGHPHGKLQVLHQRQLAKLVPNSINPQHLQYDSVMESGSAGCAVFTRGGKLIGIHEFAGPKEPPPLLCWYIKPILHTALTLVTPPEPLILTSCVASTGVQVYWQLPRDWQALRGLPVDFELEICRHGTLDTLHHDPFERIYSGPKSSHHIDDLHGGTMHSLRCRAVNRMKKSRWSSVVRFITLQQVSLAWRLRHCTTVKEAIKRMKHQRADPQTQFRSVQWIYAQLEKREEADRVEWEHQTDGMRGDRGKPGVSNQVEFEQELLDCQGLEALLDSIAWFPGEKDTIALIVRLFLKLACLQKSTQRFMTETSRFQVLCDLLRSHTTSSDAPQDLLGTVLSENGAAKLVFESCSGVGLVLSFLERGAYRNEAAVVGECCYILAVFSYENGDVKWEIAEANGLALLQRVLLDHRQASRVLYWALITIGNVAYGLDESTTRPQLEAEITTLGLVDSVCAARVHFLSRLHELELSLVAAQARLDRLYAIHVGEETRNELDACTQLVETLKNVIADWQSYDVAKAADYALRYLLTEEQRRVQLASKRLMWKFLLRTLSMAIEKWCEVTVYERHRAMFVTFINTVRTRQLRPAFRRWEQTTREMRKHKSILQTIGSGLAIDLTKKKRERYRMLVLQK</sequence>
<gene>
    <name evidence="4" type="ORF">PHYSODRAFT_536054</name>
</gene>
<dbReference type="InterPro" id="IPR011989">
    <property type="entry name" value="ARM-like"/>
</dbReference>
<feature type="region of interest" description="Disordered" evidence="2">
    <location>
        <begin position="171"/>
        <end position="199"/>
    </location>
</feature>
<feature type="domain" description="Fibronectin type-III" evidence="3">
    <location>
        <begin position="444"/>
        <end position="545"/>
    </location>
</feature>
<dbReference type="SUPFAM" id="SSF48371">
    <property type="entry name" value="ARM repeat"/>
    <property type="match status" value="1"/>
</dbReference>